<gene>
    <name evidence="10" type="primary">cusS_2</name>
    <name evidence="10" type="ORF">Poly30_51710</name>
</gene>
<protein>
    <recommendedName>
        <fullName evidence="2">histidine kinase</fullName>
        <ecNumber evidence="2">2.7.13.3</ecNumber>
    </recommendedName>
</protein>
<keyword evidence="6 10" id="KW-0418">Kinase</keyword>
<evidence type="ECO:0000256" key="1">
    <source>
        <dbReference type="ARBA" id="ARBA00000085"/>
    </source>
</evidence>
<dbReference type="SUPFAM" id="SSF55874">
    <property type="entry name" value="ATPase domain of HSP90 chaperone/DNA topoisomerase II/histidine kinase"/>
    <property type="match status" value="1"/>
</dbReference>
<dbReference type="InterPro" id="IPR050428">
    <property type="entry name" value="TCS_sensor_his_kinase"/>
</dbReference>
<reference evidence="10 11" key="1">
    <citation type="submission" date="2019-02" db="EMBL/GenBank/DDBJ databases">
        <title>Deep-cultivation of Planctomycetes and their phenomic and genomic characterization uncovers novel biology.</title>
        <authorList>
            <person name="Wiegand S."/>
            <person name="Jogler M."/>
            <person name="Boedeker C."/>
            <person name="Pinto D."/>
            <person name="Vollmers J."/>
            <person name="Rivas-Marin E."/>
            <person name="Kohn T."/>
            <person name="Peeters S.H."/>
            <person name="Heuer A."/>
            <person name="Rast P."/>
            <person name="Oberbeckmann S."/>
            <person name="Bunk B."/>
            <person name="Jeske O."/>
            <person name="Meyerdierks A."/>
            <person name="Storesund J.E."/>
            <person name="Kallscheuer N."/>
            <person name="Luecker S."/>
            <person name="Lage O.M."/>
            <person name="Pohl T."/>
            <person name="Merkel B.J."/>
            <person name="Hornburger P."/>
            <person name="Mueller R.-W."/>
            <person name="Bruemmer F."/>
            <person name="Labrenz M."/>
            <person name="Spormann A.M."/>
            <person name="Op den Camp H."/>
            <person name="Overmann J."/>
            <person name="Amann R."/>
            <person name="Jetten M.S.M."/>
            <person name="Mascher T."/>
            <person name="Medema M.H."/>
            <person name="Devos D.P."/>
            <person name="Kaster A.-K."/>
            <person name="Ovreas L."/>
            <person name="Rohde M."/>
            <person name="Galperin M.Y."/>
            <person name="Jogler C."/>
        </authorList>
    </citation>
    <scope>NUCLEOTIDE SEQUENCE [LARGE SCALE GENOMIC DNA]</scope>
    <source>
        <strain evidence="10 11">Poly30</strain>
    </source>
</reference>
<dbReference type="EMBL" id="CP036434">
    <property type="protein sequence ID" value="QDV09613.1"/>
    <property type="molecule type" value="Genomic_DNA"/>
</dbReference>
<evidence type="ECO:0000256" key="5">
    <source>
        <dbReference type="ARBA" id="ARBA00022692"/>
    </source>
</evidence>
<keyword evidence="5 8" id="KW-0812">Transmembrane</keyword>
<evidence type="ECO:0000256" key="8">
    <source>
        <dbReference type="SAM" id="Phobius"/>
    </source>
</evidence>
<evidence type="ECO:0000256" key="3">
    <source>
        <dbReference type="ARBA" id="ARBA00022553"/>
    </source>
</evidence>
<proteinExistence type="predicted"/>
<dbReference type="InterPro" id="IPR003594">
    <property type="entry name" value="HATPase_dom"/>
</dbReference>
<dbReference type="Gene3D" id="3.30.565.10">
    <property type="entry name" value="Histidine kinase-like ATPase, C-terminal domain"/>
    <property type="match status" value="1"/>
</dbReference>
<dbReference type="PANTHER" id="PTHR45436:SF5">
    <property type="entry name" value="SENSOR HISTIDINE KINASE TRCS"/>
    <property type="match status" value="1"/>
</dbReference>
<name>A0A518EZV0_9BACT</name>
<evidence type="ECO:0000256" key="2">
    <source>
        <dbReference type="ARBA" id="ARBA00012438"/>
    </source>
</evidence>
<organism evidence="10 11">
    <name type="scientific">Saltatorellus ferox</name>
    <dbReference type="NCBI Taxonomy" id="2528018"/>
    <lineage>
        <taxon>Bacteria</taxon>
        <taxon>Pseudomonadati</taxon>
        <taxon>Planctomycetota</taxon>
        <taxon>Planctomycetia</taxon>
        <taxon>Planctomycetia incertae sedis</taxon>
        <taxon>Saltatorellus</taxon>
    </lineage>
</organism>
<evidence type="ECO:0000256" key="4">
    <source>
        <dbReference type="ARBA" id="ARBA00022679"/>
    </source>
</evidence>
<dbReference type="Pfam" id="PF02518">
    <property type="entry name" value="HATPase_c"/>
    <property type="match status" value="1"/>
</dbReference>
<sequence>MRSVRSRLLVWLVLGQAAILVVMNAVIWHFGSKIIRDGFDEHLATDVRAIGTLLSQAGPDLELEFSDELMPQYLPGASPAYFEVWVAGSGVLERSLSLRSQGAVDGGGLIDLPRRGGTVMAPDAWDLELPHGVSGRAVGITFPIHEYASVNAEGKSAPRANATIVTAIDRAPLDAQLNKLGIGLATLDVALILVSALLLFMGVDLGLKPMLSLAKDLETASTSEEALELSWAEVPREMKPVKDALLRLLERVDEAFQREKRLGGNIAHELRTPIAELRAAADVALMKSNSRSALEDAVRTSRAIAEEMETVVHAILRIWRARSGGARERLCIVDPFQVLDSCVAGLASVARDRRIAVRVSGDRALQVLAPSHMLGLALDNLIRNAVEHAVEGTEVECSVEAVAGRVQVQVKNQQFGLSEADGPFVREPFWSRELNVRQSGNTGLGLALVDALGEACGFDLDVQIRGGETLAEGAQAPGTFTATLCVDLATESALDSLAS</sequence>
<accession>A0A518EZV0</accession>
<dbReference type="PROSITE" id="PS50109">
    <property type="entry name" value="HIS_KIN"/>
    <property type="match status" value="1"/>
</dbReference>
<dbReference type="InterPro" id="IPR005467">
    <property type="entry name" value="His_kinase_dom"/>
</dbReference>
<dbReference type="GO" id="GO:0000155">
    <property type="term" value="F:phosphorelay sensor kinase activity"/>
    <property type="evidence" value="ECO:0007669"/>
    <property type="project" value="InterPro"/>
</dbReference>
<dbReference type="Proteomes" id="UP000320390">
    <property type="component" value="Chromosome"/>
</dbReference>
<dbReference type="SMART" id="SM00387">
    <property type="entry name" value="HATPase_c"/>
    <property type="match status" value="1"/>
</dbReference>
<evidence type="ECO:0000259" key="9">
    <source>
        <dbReference type="PROSITE" id="PS50109"/>
    </source>
</evidence>
<dbReference type="AlphaFoldDB" id="A0A518EZV0"/>
<dbReference type="InterPro" id="IPR003661">
    <property type="entry name" value="HisK_dim/P_dom"/>
</dbReference>
<evidence type="ECO:0000256" key="6">
    <source>
        <dbReference type="ARBA" id="ARBA00022777"/>
    </source>
</evidence>
<dbReference type="Gene3D" id="1.10.287.130">
    <property type="match status" value="1"/>
</dbReference>
<feature type="transmembrane region" description="Helical" evidence="8">
    <location>
        <begin position="180"/>
        <end position="203"/>
    </location>
</feature>
<dbReference type="SMART" id="SM00388">
    <property type="entry name" value="HisKA"/>
    <property type="match status" value="1"/>
</dbReference>
<dbReference type="InterPro" id="IPR036097">
    <property type="entry name" value="HisK_dim/P_sf"/>
</dbReference>
<keyword evidence="7 8" id="KW-1133">Transmembrane helix</keyword>
<keyword evidence="8" id="KW-0472">Membrane</keyword>
<evidence type="ECO:0000313" key="11">
    <source>
        <dbReference type="Proteomes" id="UP000320390"/>
    </source>
</evidence>
<keyword evidence="4 10" id="KW-0808">Transferase</keyword>
<dbReference type="EC" id="2.7.13.3" evidence="2"/>
<dbReference type="CDD" id="cd00082">
    <property type="entry name" value="HisKA"/>
    <property type="match status" value="1"/>
</dbReference>
<dbReference type="OrthoDB" id="9786919at2"/>
<dbReference type="SUPFAM" id="SSF47384">
    <property type="entry name" value="Homodimeric domain of signal transducing histidine kinase"/>
    <property type="match status" value="1"/>
</dbReference>
<dbReference type="RefSeq" id="WP_145204283.1">
    <property type="nucleotide sequence ID" value="NZ_CP036434.1"/>
</dbReference>
<dbReference type="PANTHER" id="PTHR45436">
    <property type="entry name" value="SENSOR HISTIDINE KINASE YKOH"/>
    <property type="match status" value="1"/>
</dbReference>
<dbReference type="InterPro" id="IPR036890">
    <property type="entry name" value="HATPase_C_sf"/>
</dbReference>
<feature type="domain" description="Histidine kinase" evidence="9">
    <location>
        <begin position="265"/>
        <end position="484"/>
    </location>
</feature>
<evidence type="ECO:0000256" key="7">
    <source>
        <dbReference type="ARBA" id="ARBA00022989"/>
    </source>
</evidence>
<dbReference type="GO" id="GO:0005886">
    <property type="term" value="C:plasma membrane"/>
    <property type="evidence" value="ECO:0007669"/>
    <property type="project" value="TreeGrafter"/>
</dbReference>
<evidence type="ECO:0000313" key="10">
    <source>
        <dbReference type="EMBL" id="QDV09613.1"/>
    </source>
</evidence>
<keyword evidence="3" id="KW-0597">Phosphoprotein</keyword>
<keyword evidence="11" id="KW-1185">Reference proteome</keyword>
<comment type="catalytic activity">
    <reaction evidence="1">
        <text>ATP + protein L-histidine = ADP + protein N-phospho-L-histidine.</text>
        <dbReference type="EC" id="2.7.13.3"/>
    </reaction>
</comment>